<evidence type="ECO:0000313" key="3">
    <source>
        <dbReference type="Proteomes" id="UP000326979"/>
    </source>
</evidence>
<feature type="non-terminal residue" evidence="2">
    <location>
        <position position="1"/>
    </location>
</feature>
<dbReference type="AlphaFoldDB" id="A0A5N8WCZ6"/>
<dbReference type="PANTHER" id="PTHR45398:SF1">
    <property type="entry name" value="ENZYME, PUTATIVE (JCVI)-RELATED"/>
    <property type="match status" value="1"/>
</dbReference>
<dbReference type="PANTHER" id="PTHR45398">
    <property type="match status" value="1"/>
</dbReference>
<keyword evidence="3" id="KW-1185">Reference proteome</keyword>
<dbReference type="Pfam" id="PF00668">
    <property type="entry name" value="Condensation"/>
    <property type="match status" value="1"/>
</dbReference>
<protein>
    <recommendedName>
        <fullName evidence="1">Condensation domain-containing protein</fullName>
    </recommendedName>
</protein>
<name>A0A5N8WCZ6_9ACTN</name>
<evidence type="ECO:0000313" key="2">
    <source>
        <dbReference type="EMBL" id="MPY45012.1"/>
    </source>
</evidence>
<reference evidence="2 3" key="1">
    <citation type="submission" date="2019-07" db="EMBL/GenBank/DDBJ databases">
        <title>New species of Amycolatopsis and Streptomyces.</title>
        <authorList>
            <person name="Duangmal K."/>
            <person name="Teo W.F.A."/>
            <person name="Lipun K."/>
        </authorList>
    </citation>
    <scope>NUCLEOTIDE SEQUENCE [LARGE SCALE GENOMIC DNA]</scope>
    <source>
        <strain evidence="2 3">TISTR 2346</strain>
    </source>
</reference>
<accession>A0A5N8WCZ6</accession>
<proteinExistence type="predicted"/>
<sequence>GGSVVVDVESHGRHEEGPGMDLSRTVGWFTCLYPVALGGGTEPGRVLADTKEMVRRVPRHGLGYGLLRHLSGWRPPATAEISFNYLGQAATSHNADDPFRFTEGPRGRARSPEGDRLHLIEILGRVADGRLSLVWSYSDEIHDEATISGLAHRYIEVLGELIDHCCRPEADDYTPSDFPLADLDHAALDLIAQHFGSVSGPGESTDSGGGS</sequence>
<dbReference type="InterPro" id="IPR001242">
    <property type="entry name" value="Condensation_dom"/>
</dbReference>
<dbReference type="InterPro" id="IPR010060">
    <property type="entry name" value="NRPS_synth"/>
</dbReference>
<dbReference type="SUPFAM" id="SSF52777">
    <property type="entry name" value="CoA-dependent acyltransferases"/>
    <property type="match status" value="1"/>
</dbReference>
<gene>
    <name evidence="2" type="ORF">FNH04_35450</name>
</gene>
<dbReference type="NCBIfam" id="TIGR01720">
    <property type="entry name" value="NRPS-para261"/>
    <property type="match status" value="1"/>
</dbReference>
<dbReference type="Proteomes" id="UP000326979">
    <property type="component" value="Unassembled WGS sequence"/>
</dbReference>
<comment type="caution">
    <text evidence="2">The sequence shown here is derived from an EMBL/GenBank/DDBJ whole genome shotgun (WGS) entry which is preliminary data.</text>
</comment>
<dbReference type="RefSeq" id="WP_228031792.1">
    <property type="nucleotide sequence ID" value="NZ_VJZE01000391.1"/>
</dbReference>
<dbReference type="Gene3D" id="3.30.559.30">
    <property type="entry name" value="Nonribosomal peptide synthetase, condensation domain"/>
    <property type="match status" value="1"/>
</dbReference>
<evidence type="ECO:0000259" key="1">
    <source>
        <dbReference type="Pfam" id="PF00668"/>
    </source>
</evidence>
<organism evidence="2 3">
    <name type="scientific">Streptomyces phyllanthi</name>
    <dbReference type="NCBI Taxonomy" id="1803180"/>
    <lineage>
        <taxon>Bacteria</taxon>
        <taxon>Bacillati</taxon>
        <taxon>Actinomycetota</taxon>
        <taxon>Actinomycetes</taxon>
        <taxon>Kitasatosporales</taxon>
        <taxon>Streptomycetaceae</taxon>
        <taxon>Streptomyces</taxon>
    </lineage>
</organism>
<feature type="domain" description="Condensation" evidence="1">
    <location>
        <begin position="4"/>
        <end position="178"/>
    </location>
</feature>
<dbReference type="GO" id="GO:0003824">
    <property type="term" value="F:catalytic activity"/>
    <property type="evidence" value="ECO:0007669"/>
    <property type="project" value="InterPro"/>
</dbReference>
<dbReference type="EMBL" id="VJZE01000391">
    <property type="protein sequence ID" value="MPY45012.1"/>
    <property type="molecule type" value="Genomic_DNA"/>
</dbReference>